<evidence type="ECO:0000256" key="5">
    <source>
        <dbReference type="SAM" id="Phobius"/>
    </source>
</evidence>
<keyword evidence="8" id="KW-1185">Reference proteome</keyword>
<comment type="subcellular location">
    <subcellularLocation>
        <location evidence="1">Endomembrane system</location>
        <topology evidence="1">Multi-pass membrane protein</topology>
    </subcellularLocation>
</comment>
<dbReference type="Proteomes" id="UP001500298">
    <property type="component" value="Unassembled WGS sequence"/>
</dbReference>
<comment type="caution">
    <text evidence="7">The sequence shown here is derived from an EMBL/GenBank/DDBJ whole genome shotgun (WGS) entry which is preliminary data.</text>
</comment>
<evidence type="ECO:0000313" key="7">
    <source>
        <dbReference type="EMBL" id="GAA4847243.1"/>
    </source>
</evidence>
<accession>A0ABP9DLF7</accession>
<sequence>MKINDTLAVQRTTMANDRTLLAWVRTSLAIIALALAVLHFGPSHKGITAGAFILVFASGYCFTYGLRRYLRSRARLYKQLNRLRQAQSFELEIARRKAQGKAEGEFNL</sequence>
<evidence type="ECO:0000256" key="4">
    <source>
        <dbReference type="ARBA" id="ARBA00023136"/>
    </source>
</evidence>
<feature type="transmembrane region" description="Helical" evidence="5">
    <location>
        <begin position="20"/>
        <end position="41"/>
    </location>
</feature>
<dbReference type="RefSeq" id="WP_345374160.1">
    <property type="nucleotide sequence ID" value="NZ_BAABJX010000056.1"/>
</dbReference>
<evidence type="ECO:0000256" key="3">
    <source>
        <dbReference type="ARBA" id="ARBA00022989"/>
    </source>
</evidence>
<feature type="transmembrane region" description="Helical" evidence="5">
    <location>
        <begin position="47"/>
        <end position="66"/>
    </location>
</feature>
<dbReference type="Pfam" id="PF02656">
    <property type="entry name" value="DUF202"/>
    <property type="match status" value="1"/>
</dbReference>
<reference evidence="8" key="1">
    <citation type="journal article" date="2019" name="Int. J. Syst. Evol. Microbiol.">
        <title>The Global Catalogue of Microorganisms (GCM) 10K type strain sequencing project: providing services to taxonomists for standard genome sequencing and annotation.</title>
        <authorList>
            <consortium name="The Broad Institute Genomics Platform"/>
            <consortium name="The Broad Institute Genome Sequencing Center for Infectious Disease"/>
            <person name="Wu L."/>
            <person name="Ma J."/>
        </authorList>
    </citation>
    <scope>NUCLEOTIDE SEQUENCE [LARGE SCALE GENOMIC DNA]</scope>
    <source>
        <strain evidence="8">JCM 18326</strain>
    </source>
</reference>
<evidence type="ECO:0000256" key="1">
    <source>
        <dbReference type="ARBA" id="ARBA00004127"/>
    </source>
</evidence>
<keyword evidence="2 5" id="KW-0812">Transmembrane</keyword>
<dbReference type="InterPro" id="IPR003807">
    <property type="entry name" value="DUF202"/>
</dbReference>
<keyword evidence="4 5" id="KW-0472">Membrane</keyword>
<protein>
    <recommendedName>
        <fullName evidence="6">DUF202 domain-containing protein</fullName>
    </recommendedName>
</protein>
<feature type="domain" description="DUF202" evidence="6">
    <location>
        <begin position="11"/>
        <end position="73"/>
    </location>
</feature>
<evidence type="ECO:0000313" key="8">
    <source>
        <dbReference type="Proteomes" id="UP001500298"/>
    </source>
</evidence>
<proteinExistence type="predicted"/>
<organism evidence="7 8">
    <name type="scientific">Algivirga pacifica</name>
    <dbReference type="NCBI Taxonomy" id="1162670"/>
    <lineage>
        <taxon>Bacteria</taxon>
        <taxon>Pseudomonadati</taxon>
        <taxon>Bacteroidota</taxon>
        <taxon>Cytophagia</taxon>
        <taxon>Cytophagales</taxon>
        <taxon>Flammeovirgaceae</taxon>
        <taxon>Algivirga</taxon>
    </lineage>
</organism>
<name>A0ABP9DLF7_9BACT</name>
<evidence type="ECO:0000256" key="2">
    <source>
        <dbReference type="ARBA" id="ARBA00022692"/>
    </source>
</evidence>
<gene>
    <name evidence="7" type="ORF">GCM10023331_34980</name>
</gene>
<evidence type="ECO:0000259" key="6">
    <source>
        <dbReference type="Pfam" id="PF02656"/>
    </source>
</evidence>
<keyword evidence="3 5" id="KW-1133">Transmembrane helix</keyword>
<dbReference type="EMBL" id="BAABJX010000056">
    <property type="protein sequence ID" value="GAA4847243.1"/>
    <property type="molecule type" value="Genomic_DNA"/>
</dbReference>